<feature type="compositionally biased region" description="Low complexity" evidence="16">
    <location>
        <begin position="695"/>
        <end position="704"/>
    </location>
</feature>
<keyword evidence="7 14" id="KW-0479">Metal-binding</keyword>
<feature type="compositionally biased region" description="Low complexity" evidence="16">
    <location>
        <begin position="975"/>
        <end position="1000"/>
    </location>
</feature>
<feature type="compositionally biased region" description="Low complexity" evidence="16">
    <location>
        <begin position="536"/>
        <end position="546"/>
    </location>
</feature>
<evidence type="ECO:0000256" key="14">
    <source>
        <dbReference type="RuleBase" id="RU004445"/>
    </source>
</evidence>
<feature type="region of interest" description="Disordered" evidence="16">
    <location>
        <begin position="627"/>
        <end position="715"/>
    </location>
</feature>
<feature type="region of interest" description="Disordered" evidence="16">
    <location>
        <begin position="516"/>
        <end position="607"/>
    </location>
</feature>
<comment type="cofactor">
    <cofactor evidence="1">
        <name>Mn(2+)</name>
        <dbReference type="ChEBI" id="CHEBI:29035"/>
    </cofactor>
</comment>
<feature type="compositionally biased region" description="Polar residues" evidence="16">
    <location>
        <begin position="952"/>
        <end position="970"/>
    </location>
</feature>
<feature type="compositionally biased region" description="Basic and acidic residues" evidence="16">
    <location>
        <begin position="868"/>
        <end position="880"/>
    </location>
</feature>
<dbReference type="GO" id="GO:0000287">
    <property type="term" value="F:magnesium ion binding"/>
    <property type="evidence" value="ECO:0007669"/>
    <property type="project" value="InterPro"/>
</dbReference>
<evidence type="ECO:0000256" key="16">
    <source>
        <dbReference type="SAM" id="MobiDB-lite"/>
    </source>
</evidence>
<feature type="compositionally biased region" description="Low complexity" evidence="16">
    <location>
        <begin position="1359"/>
        <end position="1370"/>
    </location>
</feature>
<feature type="region of interest" description="Disordered" evidence="16">
    <location>
        <begin position="472"/>
        <end position="500"/>
    </location>
</feature>
<dbReference type="SUPFAM" id="SSF53659">
    <property type="entry name" value="Isocitrate/Isopropylmalate dehydrogenase-like"/>
    <property type="match status" value="1"/>
</dbReference>
<keyword evidence="8" id="KW-0460">Magnesium</keyword>
<dbReference type="InterPro" id="IPR004429">
    <property type="entry name" value="Isopropylmalate_DH"/>
</dbReference>
<feature type="region of interest" description="Disordered" evidence="16">
    <location>
        <begin position="411"/>
        <end position="438"/>
    </location>
</feature>
<feature type="compositionally biased region" description="Basic and acidic residues" evidence="16">
    <location>
        <begin position="674"/>
        <end position="687"/>
    </location>
</feature>
<evidence type="ECO:0000256" key="11">
    <source>
        <dbReference type="ARBA" id="ARBA00023211"/>
    </source>
</evidence>
<comment type="subunit">
    <text evidence="3 14">Homodimer.</text>
</comment>
<comment type="pathway">
    <text evidence="14">Amino-acid biosynthesis; L-leucine biosynthesis; L-leucine from 3-methyl-2-oxobutanoate: step 3/4.</text>
</comment>
<feature type="compositionally biased region" description="Basic and acidic residues" evidence="16">
    <location>
        <begin position="1085"/>
        <end position="1101"/>
    </location>
</feature>
<feature type="compositionally biased region" description="Polar residues" evidence="16">
    <location>
        <begin position="881"/>
        <end position="894"/>
    </location>
</feature>
<feature type="compositionally biased region" description="Low complexity" evidence="16">
    <location>
        <begin position="831"/>
        <end position="846"/>
    </location>
</feature>
<dbReference type="PANTHER" id="PTHR42979">
    <property type="entry name" value="3-ISOPROPYLMALATE DEHYDROGENASE"/>
    <property type="match status" value="1"/>
</dbReference>
<evidence type="ECO:0000256" key="10">
    <source>
        <dbReference type="ARBA" id="ARBA00023027"/>
    </source>
</evidence>
<feature type="compositionally biased region" description="Polar residues" evidence="16">
    <location>
        <begin position="428"/>
        <end position="438"/>
    </location>
</feature>
<feature type="compositionally biased region" description="Basic and acidic residues" evidence="16">
    <location>
        <begin position="926"/>
        <end position="950"/>
    </location>
</feature>
<feature type="compositionally biased region" description="Low complexity" evidence="16">
    <location>
        <begin position="411"/>
        <end position="427"/>
    </location>
</feature>
<evidence type="ECO:0000256" key="8">
    <source>
        <dbReference type="ARBA" id="ARBA00022842"/>
    </source>
</evidence>
<evidence type="ECO:0000256" key="7">
    <source>
        <dbReference type="ARBA" id="ARBA00022723"/>
    </source>
</evidence>
<comment type="function">
    <text evidence="14">Catalyzes the oxidation of 3-carboxy-2-hydroxy-4-methylpentanoate (3-isopropylmalate) to 3-carboxy-4-methyl-2-oxopentanoate. The product decarboxylates to 4-methyl-2 oxopentanoate.</text>
</comment>
<feature type="domain" description="Isopropylmalate dehydrogenase-like" evidence="17">
    <location>
        <begin position="6"/>
        <end position="362"/>
    </location>
</feature>
<dbReference type="EMBL" id="LN483166">
    <property type="protein sequence ID" value="CED84450.1"/>
    <property type="molecule type" value="Genomic_DNA"/>
</dbReference>
<proteinExistence type="inferred from homology"/>
<feature type="region of interest" description="Disordered" evidence="16">
    <location>
        <begin position="760"/>
        <end position="1122"/>
    </location>
</feature>
<feature type="region of interest" description="Disordered" evidence="16">
    <location>
        <begin position="1301"/>
        <end position="1370"/>
    </location>
</feature>
<dbReference type="InterPro" id="IPR024084">
    <property type="entry name" value="IsoPropMal-DH-like_dom"/>
</dbReference>
<sequence length="1529" mass="165498">MSNTFKIAVIPGDGIGPEVVKQALRVLSTLTAKTDLKLELTEYDFGGIAIDNHGTPLPQETLDACLKADAILMGSVGGPKWGVGPVRPEQGLLKLRKELGLYANIRPANFASESLLKHSPLKPEVAQGFDMVVVRELIGGVYFGDRQETDDKGVAWDTTLYSIPEVERITRVACQIASAESPALPIHSIDKANVLATSRLWRTTVTKVVEKEFPHLKLDHQLVDSAAMIMISNPRKLNGVILTENMFGDILSDESSVIPGSLGLLPSASLAGVPSLDKTCLGLYEPIHGSAPDIAGQNIANPLGTILSAALMLKYSLGRPKEAELIETAVRKVLDSKDVGGEDLRTRDLGGESGTTEMGDRVVQVLERLLHNNQCAVSREVHYASRLTHIALPLYICNQMYTAQPLPYYPTLSSPPTTQPSNSVPSQRSSTESTADTSLLSELTSDTEGGAGGKSWGHLDLSLGLGASLRRNGWTSNNGDHKGQSRPEEVESPEDPYQINANWSNFADDLIVVDEDETEVEGETERQEDETANQPSTSSRRFSSSFRDSRFQGSHQTDLLVDVTPPFSSSTPPPASYHPFPSLKPTQSGGEAIGSSLRNPGGRPSLQTLLNSIEDRTLQLHQESISGINRSYRSSSRPSQHPDTNHETPLVNHVRPNGFDVTASAPRASSDAVQRLKEAMNRARSTRESSPVLPKQSSTQQTKTAQKRESRSRAAVENWLEETSAELSPPLRSNSQEDEPAEILFQSPSLPPAKLLLASPHAQTSKSLHSTTSSGRRMHAHPSFSSRSPRLSNHHPHSLREVPKEEDEVAEKLSSASSEQDSPPTPPPRLLPHFSRRSPSSFVVAPPSSPPSPPPRITLPPPSASLKTLHDHRQSPEPRSEYSTPARSSMSSLVATPVLNTPPVRDIQTPAAPTERGRTPYQTRVNRTDRDVTRARGESKTGGLETEHGAQEVNQQTEISLAVTKPSSPYSFDKASASSISQSSSHQTPLQSSSKASSSKYIPVVSSKSPRTQLNAASKEKSGSLTSASTSPVWLQSSLAPLRDQISPRWGPSTPVGTPSKKVQFEPKTPAAPGGWGWTPYQPKIRRDITRTENKGKERNQAGDQTGQDLDDPNKGADKGVETKVGFNVASEKEVTLVHDAVSPDHEDAKIGTTEVTSDERTEDRLAIVGEKKSRKEDSLATEVIVSDDGSPAAPKQEDEREQHGSEEVHPDAKFISSEIEFHSVSLSPTRNPSSQECLSSQDHRSSIICSTAPATPPLAKFSQHSSQTPIFQSLSQTPTFKTPAAPGAWGWTPFPFKRRPSTLASQSPVVSSSLPQTSPSPSTPPKVSCSPRSPSQITASYSADQTGSPLPKKLAFGPPSTTNASSVTSALSTVTTTASPSRLRIAHLRAQLNKAEEDEGAARRRVQSARKDWESVKWIRGKAGDIGPREPRAIRAKVGTWTILGWCAVIAWVCFSIARYVYDGYNDPLTSSPFHPALYSPPESSSPLFTASMGLPPGLSAFEIPGQIQTGWNLLLRDWIAAEWLKLK</sequence>
<evidence type="ECO:0000256" key="6">
    <source>
        <dbReference type="ARBA" id="ARBA00022605"/>
    </source>
</evidence>
<dbReference type="InterPro" id="IPR019818">
    <property type="entry name" value="IsoCit/isopropylmalate_DH_CS"/>
</dbReference>
<keyword evidence="5 14" id="KW-0432">Leucine biosynthesis</keyword>
<comment type="cofactor">
    <cofactor evidence="14">
        <name>Mg(2+)</name>
        <dbReference type="ChEBI" id="CHEBI:18420"/>
    </cofactor>
    <cofactor evidence="14">
        <name>Mn(2+)</name>
        <dbReference type="ChEBI" id="CHEBI:29035"/>
    </cofactor>
    <text evidence="14">Binds 1 Mg(2+) or Mn(2+) ion per subunit.</text>
</comment>
<keyword evidence="10 14" id="KW-0520">NAD</keyword>
<dbReference type="GO" id="GO:0005829">
    <property type="term" value="C:cytosol"/>
    <property type="evidence" value="ECO:0007669"/>
    <property type="project" value="TreeGrafter"/>
</dbReference>
<keyword evidence="12 14" id="KW-0100">Branched-chain amino acid biosynthesis</keyword>
<feature type="compositionally biased region" description="Polar residues" evidence="16">
    <location>
        <begin position="1023"/>
        <end position="1039"/>
    </location>
</feature>
<keyword evidence="15" id="KW-0175">Coiled coil</keyword>
<feature type="compositionally biased region" description="Acidic residues" evidence="16">
    <location>
        <begin position="516"/>
        <end position="531"/>
    </location>
</feature>
<protein>
    <recommendedName>
        <fullName evidence="4 14">3-isopropylmalate dehydrogenase</fullName>
        <ecNumber evidence="4 14">1.1.1.85</ecNumber>
    </recommendedName>
</protein>
<feature type="compositionally biased region" description="Basic and acidic residues" evidence="16">
    <location>
        <begin position="479"/>
        <end position="489"/>
    </location>
</feature>
<dbReference type="PROSITE" id="PS00470">
    <property type="entry name" value="IDH_IMDH"/>
    <property type="match status" value="1"/>
</dbReference>
<evidence type="ECO:0000256" key="3">
    <source>
        <dbReference type="ARBA" id="ARBA00011738"/>
    </source>
</evidence>
<evidence type="ECO:0000256" key="2">
    <source>
        <dbReference type="ARBA" id="ARBA00007769"/>
    </source>
</evidence>
<dbReference type="FunFam" id="3.40.718.10:FF:000006">
    <property type="entry name" value="3-isopropylmalate dehydrogenase"/>
    <property type="match status" value="1"/>
</dbReference>
<accession>A0A0F7SV91</accession>
<evidence type="ECO:0000256" key="5">
    <source>
        <dbReference type="ARBA" id="ARBA00022430"/>
    </source>
</evidence>
<evidence type="ECO:0000256" key="12">
    <source>
        <dbReference type="ARBA" id="ARBA00023304"/>
    </source>
</evidence>
<evidence type="ECO:0000313" key="18">
    <source>
        <dbReference type="EMBL" id="CED84450.1"/>
    </source>
</evidence>
<dbReference type="GO" id="GO:0051287">
    <property type="term" value="F:NAD binding"/>
    <property type="evidence" value="ECO:0007669"/>
    <property type="project" value="InterPro"/>
</dbReference>
<feature type="compositionally biased region" description="Polar residues" evidence="16">
    <location>
        <begin position="1333"/>
        <end position="1349"/>
    </location>
</feature>
<dbReference type="GO" id="GO:0009098">
    <property type="term" value="P:L-leucine biosynthetic process"/>
    <property type="evidence" value="ECO:0007669"/>
    <property type="project" value="UniProtKB-UniPathway"/>
</dbReference>
<feature type="coiled-coil region" evidence="15">
    <location>
        <begin position="1386"/>
        <end position="1413"/>
    </location>
</feature>
<dbReference type="Gene3D" id="3.40.718.10">
    <property type="entry name" value="Isopropylmalate Dehydrogenase"/>
    <property type="match status" value="1"/>
</dbReference>
<evidence type="ECO:0000256" key="4">
    <source>
        <dbReference type="ARBA" id="ARBA00013101"/>
    </source>
</evidence>
<reference evidence="18" key="1">
    <citation type="submission" date="2014-08" db="EMBL/GenBank/DDBJ databases">
        <authorList>
            <person name="Sharma Rahul"/>
            <person name="Thines Marco"/>
        </authorList>
    </citation>
    <scope>NUCLEOTIDE SEQUENCE</scope>
</reference>
<dbReference type="PANTHER" id="PTHR42979:SF1">
    <property type="entry name" value="3-ISOPROPYLMALATE DEHYDROGENASE"/>
    <property type="match status" value="1"/>
</dbReference>
<dbReference type="SMART" id="SM01329">
    <property type="entry name" value="Iso_dh"/>
    <property type="match status" value="1"/>
</dbReference>
<comment type="catalytic activity">
    <reaction evidence="14">
        <text>(2R,3S)-3-isopropylmalate + NAD(+) = 4-methyl-2-oxopentanoate + CO2 + NADH</text>
        <dbReference type="Rhea" id="RHEA:32271"/>
        <dbReference type="ChEBI" id="CHEBI:16526"/>
        <dbReference type="ChEBI" id="CHEBI:17865"/>
        <dbReference type="ChEBI" id="CHEBI:35121"/>
        <dbReference type="ChEBI" id="CHEBI:57540"/>
        <dbReference type="ChEBI" id="CHEBI:57945"/>
        <dbReference type="EC" id="1.1.1.85"/>
    </reaction>
</comment>
<evidence type="ECO:0000256" key="9">
    <source>
        <dbReference type="ARBA" id="ARBA00023002"/>
    </source>
</evidence>
<dbReference type="GO" id="GO:0003862">
    <property type="term" value="F:3-isopropylmalate dehydrogenase activity"/>
    <property type="evidence" value="ECO:0007669"/>
    <property type="project" value="UniProtKB-EC"/>
</dbReference>
<feature type="compositionally biased region" description="Polar residues" evidence="16">
    <location>
        <begin position="1006"/>
        <end position="1016"/>
    </location>
</feature>
<feature type="compositionally biased region" description="Basic and acidic residues" evidence="16">
    <location>
        <begin position="1139"/>
        <end position="1150"/>
    </location>
</feature>
<evidence type="ECO:0000259" key="17">
    <source>
        <dbReference type="SMART" id="SM01329"/>
    </source>
</evidence>
<dbReference type="NCBIfam" id="TIGR00169">
    <property type="entry name" value="leuB"/>
    <property type="match status" value="1"/>
</dbReference>
<feature type="compositionally biased region" description="Polar residues" evidence="16">
    <location>
        <begin position="627"/>
        <end position="642"/>
    </location>
</feature>
<feature type="compositionally biased region" description="Basic and acidic residues" evidence="16">
    <location>
        <begin position="1112"/>
        <end position="1122"/>
    </location>
</feature>
<dbReference type="Pfam" id="PF00180">
    <property type="entry name" value="Iso_dh"/>
    <property type="match status" value="1"/>
</dbReference>
<keyword evidence="6" id="KW-0028">Amino-acid biosynthesis</keyword>
<name>A0A0F7SV91_PHARH</name>
<dbReference type="UniPathway" id="UPA00048">
    <property type="reaction ID" value="UER00072"/>
</dbReference>
<dbReference type="EC" id="1.1.1.85" evidence="4 14"/>
<feature type="region of interest" description="Disordered" evidence="16">
    <location>
        <begin position="1139"/>
        <end position="1212"/>
    </location>
</feature>
<feature type="compositionally biased region" description="Basic and acidic residues" evidence="16">
    <location>
        <begin position="1196"/>
        <end position="1212"/>
    </location>
</feature>
<evidence type="ECO:0000256" key="13">
    <source>
        <dbReference type="RuleBase" id="RU004443"/>
    </source>
</evidence>
<evidence type="ECO:0000256" key="1">
    <source>
        <dbReference type="ARBA" id="ARBA00001936"/>
    </source>
</evidence>
<feature type="compositionally biased region" description="Basic and acidic residues" evidence="16">
    <location>
        <begin position="1158"/>
        <end position="1179"/>
    </location>
</feature>
<comment type="similarity">
    <text evidence="2 13">Belongs to the isocitrate and isopropylmalate dehydrogenases family.</text>
</comment>
<organism evidence="18">
    <name type="scientific">Phaffia rhodozyma</name>
    <name type="common">Yeast</name>
    <name type="synonym">Xanthophyllomyces dendrorhous</name>
    <dbReference type="NCBI Taxonomy" id="264483"/>
    <lineage>
        <taxon>Eukaryota</taxon>
        <taxon>Fungi</taxon>
        <taxon>Dikarya</taxon>
        <taxon>Basidiomycota</taxon>
        <taxon>Agaricomycotina</taxon>
        <taxon>Tremellomycetes</taxon>
        <taxon>Cystofilobasidiales</taxon>
        <taxon>Mrakiaceae</taxon>
        <taxon>Phaffia</taxon>
    </lineage>
</organism>
<evidence type="ECO:0000256" key="15">
    <source>
        <dbReference type="SAM" id="Coils"/>
    </source>
</evidence>
<feature type="compositionally biased region" description="Polar residues" evidence="16">
    <location>
        <begin position="763"/>
        <end position="775"/>
    </location>
</feature>
<keyword evidence="9 13" id="KW-0560">Oxidoreductase</keyword>
<keyword evidence="11" id="KW-0464">Manganese</keyword>
<feature type="compositionally biased region" description="Low complexity" evidence="16">
    <location>
        <begin position="1302"/>
        <end position="1332"/>
    </location>
</feature>
<feature type="compositionally biased region" description="Pro residues" evidence="16">
    <location>
        <begin position="847"/>
        <end position="863"/>
    </location>
</feature>